<dbReference type="PANTHER" id="PTHR45458">
    <property type="entry name" value="SHORT-CHAIN DEHYDROGENASE/REDUCTASE SDR"/>
    <property type="match status" value="1"/>
</dbReference>
<protein>
    <recommendedName>
        <fullName evidence="3">NAD(P)-binding domain-containing protein</fullName>
    </recommendedName>
</protein>
<dbReference type="GO" id="GO:0016616">
    <property type="term" value="F:oxidoreductase activity, acting on the CH-OH group of donors, NAD or NADP as acceptor"/>
    <property type="evidence" value="ECO:0007669"/>
    <property type="project" value="TreeGrafter"/>
</dbReference>
<reference evidence="1 2" key="1">
    <citation type="submission" date="2015-07" db="EMBL/GenBank/DDBJ databases">
        <title>Comparative genomics of the Sigatoka disease complex on banana suggests a link between parallel evolutionary changes in Pseudocercospora fijiensis and Pseudocercospora eumusae and increased virulence on the banana host.</title>
        <authorList>
            <person name="Chang T.-C."/>
            <person name="Salvucci A."/>
            <person name="Crous P.W."/>
            <person name="Stergiopoulos I."/>
        </authorList>
    </citation>
    <scope>NUCLEOTIDE SEQUENCE [LARGE SCALE GENOMIC DNA]</scope>
    <source>
        <strain evidence="1 2">CBS 116634</strain>
    </source>
</reference>
<dbReference type="PANTHER" id="PTHR45458:SF1">
    <property type="entry name" value="SHORT CHAIN DEHYDROGENASE"/>
    <property type="match status" value="1"/>
</dbReference>
<dbReference type="InterPro" id="IPR002347">
    <property type="entry name" value="SDR_fam"/>
</dbReference>
<dbReference type="Proteomes" id="UP000073492">
    <property type="component" value="Unassembled WGS sequence"/>
</dbReference>
<evidence type="ECO:0000313" key="2">
    <source>
        <dbReference type="Proteomes" id="UP000073492"/>
    </source>
</evidence>
<dbReference type="STRING" id="113226.A0A139ILF0"/>
<dbReference type="EMBL" id="LFZO01000057">
    <property type="protein sequence ID" value="KXT15475.1"/>
    <property type="molecule type" value="Genomic_DNA"/>
</dbReference>
<comment type="caution">
    <text evidence="1">The sequence shown here is derived from an EMBL/GenBank/DDBJ whole genome shotgun (WGS) entry which is preliminary data.</text>
</comment>
<evidence type="ECO:0000313" key="1">
    <source>
        <dbReference type="EMBL" id="KXT15475.1"/>
    </source>
</evidence>
<keyword evidence="2" id="KW-1185">Reference proteome</keyword>
<gene>
    <name evidence="1" type="ORF">AC579_3374</name>
</gene>
<dbReference type="Pfam" id="PF00106">
    <property type="entry name" value="adh_short"/>
    <property type="match status" value="1"/>
</dbReference>
<proteinExistence type="predicted"/>
<dbReference type="InterPro" id="IPR036291">
    <property type="entry name" value="NAD(P)-bd_dom_sf"/>
</dbReference>
<dbReference type="AlphaFoldDB" id="A0A139ILF0"/>
<dbReference type="SUPFAM" id="SSF51735">
    <property type="entry name" value="NAD(P)-binding Rossmann-fold domains"/>
    <property type="match status" value="1"/>
</dbReference>
<organism evidence="1 2">
    <name type="scientific">Pseudocercospora musae</name>
    <dbReference type="NCBI Taxonomy" id="113226"/>
    <lineage>
        <taxon>Eukaryota</taxon>
        <taxon>Fungi</taxon>
        <taxon>Dikarya</taxon>
        <taxon>Ascomycota</taxon>
        <taxon>Pezizomycotina</taxon>
        <taxon>Dothideomycetes</taxon>
        <taxon>Dothideomycetidae</taxon>
        <taxon>Mycosphaerellales</taxon>
        <taxon>Mycosphaerellaceae</taxon>
        <taxon>Pseudocercospora</taxon>
    </lineage>
</organism>
<sequence>MTDSKTIVLISGANRGLGRGLLENYLAQPNHTVIAANRAPSPATAKELQHLPAGPGSKVVIVKLDASVTEDAFNAVRELQSEGIQHLDIVIANAGVSYSFPAVKDLKVKDMQDHLVPNVYGVVNLYQATRDLLSKAAKPKFITMGSSAGWLECVTLRDGSLKQHPVPNAAYGPTKAAVHWLTKRMDGEEEKITAFVTDPGWVRTDMGNNGARALGVGDMAPLPVEDSVSGMKKVIDVATKESHGGQLWGWDGAKQQW</sequence>
<evidence type="ECO:0008006" key="3">
    <source>
        <dbReference type="Google" id="ProtNLM"/>
    </source>
</evidence>
<dbReference type="PRINTS" id="PR00081">
    <property type="entry name" value="GDHRDH"/>
</dbReference>
<accession>A0A139ILF0</accession>
<dbReference type="Gene3D" id="3.40.50.720">
    <property type="entry name" value="NAD(P)-binding Rossmann-like Domain"/>
    <property type="match status" value="1"/>
</dbReference>
<dbReference type="OrthoDB" id="9876299at2759"/>
<name>A0A139ILF0_9PEZI</name>
<dbReference type="InterPro" id="IPR052184">
    <property type="entry name" value="SDR_enzymes"/>
</dbReference>